<protein>
    <submittedName>
        <fullName evidence="2">Uncharacterized protein</fullName>
    </submittedName>
</protein>
<comment type="caution">
    <text evidence="2">The sequence shown here is derived from an EMBL/GenBank/DDBJ whole genome shotgun (WGS) entry which is preliminary data.</text>
</comment>
<evidence type="ECO:0000313" key="3">
    <source>
        <dbReference type="Proteomes" id="UP001217089"/>
    </source>
</evidence>
<sequence>MTTCCVSSLLAKIAMLVILISFVCGTIAIFTPYWTEQSANSTVTFSGLFANCTSLSSCLDFSSVLDAYKGTDFYDDFIATLSLQLAGWIAIFAATIIMIIYACACCADLKIIGYVAIILSLLGGSLITAGIIVYGVGLNALQSAVLSWSFGLDIACAALALAAGVIMLVNICVFD</sequence>
<keyword evidence="1" id="KW-1133">Transmembrane helix</keyword>
<evidence type="ECO:0000256" key="1">
    <source>
        <dbReference type="SAM" id="Phobius"/>
    </source>
</evidence>
<feature type="transmembrane region" description="Helical" evidence="1">
    <location>
        <begin position="148"/>
        <end position="174"/>
    </location>
</feature>
<feature type="transmembrane region" description="Helical" evidence="1">
    <location>
        <begin position="9"/>
        <end position="34"/>
    </location>
</feature>
<proteinExistence type="predicted"/>
<dbReference type="Proteomes" id="UP001217089">
    <property type="component" value="Unassembled WGS sequence"/>
</dbReference>
<dbReference type="EMBL" id="JARBDR010000018">
    <property type="protein sequence ID" value="KAJ8321928.1"/>
    <property type="molecule type" value="Genomic_DNA"/>
</dbReference>
<feature type="transmembrane region" description="Helical" evidence="1">
    <location>
        <begin position="111"/>
        <end position="136"/>
    </location>
</feature>
<keyword evidence="1" id="KW-0472">Membrane</keyword>
<name>A0ABQ9G1S6_TEGGR</name>
<organism evidence="2 3">
    <name type="scientific">Tegillarca granosa</name>
    <name type="common">Malaysian cockle</name>
    <name type="synonym">Anadara granosa</name>
    <dbReference type="NCBI Taxonomy" id="220873"/>
    <lineage>
        <taxon>Eukaryota</taxon>
        <taxon>Metazoa</taxon>
        <taxon>Spiralia</taxon>
        <taxon>Lophotrochozoa</taxon>
        <taxon>Mollusca</taxon>
        <taxon>Bivalvia</taxon>
        <taxon>Autobranchia</taxon>
        <taxon>Pteriomorphia</taxon>
        <taxon>Arcoida</taxon>
        <taxon>Arcoidea</taxon>
        <taxon>Arcidae</taxon>
        <taxon>Tegillarca</taxon>
    </lineage>
</organism>
<evidence type="ECO:0000313" key="2">
    <source>
        <dbReference type="EMBL" id="KAJ8321928.1"/>
    </source>
</evidence>
<reference evidence="2 3" key="1">
    <citation type="submission" date="2022-12" db="EMBL/GenBank/DDBJ databases">
        <title>Chromosome-level genome of Tegillarca granosa.</title>
        <authorList>
            <person name="Kim J."/>
        </authorList>
    </citation>
    <scope>NUCLEOTIDE SEQUENCE [LARGE SCALE GENOMIC DNA]</scope>
    <source>
        <strain evidence="2">Teg-2019</strain>
        <tissue evidence="2">Adductor muscle</tissue>
    </source>
</reference>
<feature type="transmembrane region" description="Helical" evidence="1">
    <location>
        <begin position="85"/>
        <end position="104"/>
    </location>
</feature>
<dbReference type="Gene3D" id="1.20.140.150">
    <property type="match status" value="1"/>
</dbReference>
<keyword evidence="3" id="KW-1185">Reference proteome</keyword>
<keyword evidence="1" id="KW-0812">Transmembrane</keyword>
<gene>
    <name evidence="2" type="ORF">KUTeg_000399</name>
</gene>
<accession>A0ABQ9G1S6</accession>